<dbReference type="EMBL" id="LVVK01000020">
    <property type="protein sequence ID" value="OPB38464.1"/>
    <property type="molecule type" value="Genomic_DNA"/>
</dbReference>
<evidence type="ECO:0000313" key="1">
    <source>
        <dbReference type="EMBL" id="OPB38464.1"/>
    </source>
</evidence>
<gene>
    <name evidence="1" type="ORF">A0O28_0015690</name>
</gene>
<accession>A0A1T3CBJ3</accession>
<comment type="caution">
    <text evidence="1">The sequence shown here is derived from an EMBL/GenBank/DDBJ whole genome shotgun (WGS) entry which is preliminary data.</text>
</comment>
<dbReference type="AlphaFoldDB" id="A0A1T3CBJ3"/>
<dbReference type="Proteomes" id="UP000191004">
    <property type="component" value="Unassembled WGS sequence"/>
</dbReference>
<proteinExistence type="predicted"/>
<organism evidence="1 2">
    <name type="scientific">Trichoderma guizhouense</name>
    <dbReference type="NCBI Taxonomy" id="1491466"/>
    <lineage>
        <taxon>Eukaryota</taxon>
        <taxon>Fungi</taxon>
        <taxon>Dikarya</taxon>
        <taxon>Ascomycota</taxon>
        <taxon>Pezizomycotina</taxon>
        <taxon>Sordariomycetes</taxon>
        <taxon>Hypocreomycetidae</taxon>
        <taxon>Hypocreales</taxon>
        <taxon>Hypocreaceae</taxon>
        <taxon>Trichoderma</taxon>
    </lineage>
</organism>
<evidence type="ECO:0000313" key="2">
    <source>
        <dbReference type="Proteomes" id="UP000191004"/>
    </source>
</evidence>
<keyword evidence="2" id="KW-1185">Reference proteome</keyword>
<name>A0A1T3CBJ3_9HYPO</name>
<sequence>MLERLWSEDKDWNKGFHGLGIVRSEELLIRITCGNFTPYHQGLITMLNELRLIVFPSSQFSWNHEDEGFYSRLRGMLRMERERLESDETPSGKT</sequence>
<protein>
    <submittedName>
        <fullName evidence="1">Uncharacterized protein</fullName>
    </submittedName>
</protein>
<reference evidence="1 2" key="1">
    <citation type="submission" date="2016-04" db="EMBL/GenBank/DDBJ databases">
        <title>Multiple horizontal gene transfer events from other fungi enriched the ability of the initially mycotrophic fungus Trichoderma (Ascomycota) to feed on dead plant biomass.</title>
        <authorList>
            <person name="Atanasova L."/>
            <person name="Chenthamara K."/>
            <person name="Zhang J."/>
            <person name="Grujic M."/>
            <person name="Henrissat B."/>
            <person name="Kuo A."/>
            <person name="Aertz A."/>
            <person name="Salamov A."/>
            <person name="Lipzen A."/>
            <person name="Labutti K."/>
            <person name="Barry K."/>
            <person name="Miao Y."/>
            <person name="Rahimi M.J."/>
            <person name="Shen Q."/>
            <person name="Grigoriev I.V."/>
            <person name="Kubicek C.P."/>
            <person name="Druzhinina I.S."/>
        </authorList>
    </citation>
    <scope>NUCLEOTIDE SEQUENCE [LARGE SCALE GENOMIC DNA]</scope>
    <source>
        <strain evidence="1 2">NJAU 4742</strain>
    </source>
</reference>